<evidence type="ECO:0000313" key="3">
    <source>
        <dbReference type="Proteomes" id="UP000198851"/>
    </source>
</evidence>
<sequence>MFKRLICGGVLLGMTATAQPVAAQNLHCAARDRMVERLESKYSEVLTAGGLQGSTANATLIEVWASQKTGTFTVIMTNPQGVSCIVAAGTDWHQEKLSRLDLAESDEVPL</sequence>
<feature type="signal peptide" evidence="1">
    <location>
        <begin position="1"/>
        <end position="22"/>
    </location>
</feature>
<dbReference type="RefSeq" id="WP_093323958.1">
    <property type="nucleotide sequence ID" value="NZ_FOSZ01000004.1"/>
</dbReference>
<protein>
    <submittedName>
        <fullName evidence="2">Uncharacterized protein</fullName>
    </submittedName>
</protein>
<name>A0A1I4EHQ4_9RHOB</name>
<evidence type="ECO:0000256" key="1">
    <source>
        <dbReference type="SAM" id="SignalP"/>
    </source>
</evidence>
<dbReference type="STRING" id="1280847.SAMN04488036_104260"/>
<reference evidence="3" key="1">
    <citation type="submission" date="2016-10" db="EMBL/GenBank/DDBJ databases">
        <authorList>
            <person name="Varghese N."/>
            <person name="Submissions S."/>
        </authorList>
    </citation>
    <scope>NUCLEOTIDE SEQUENCE [LARGE SCALE GENOMIC DNA]</scope>
    <source>
        <strain evidence="3">DSM 28453</strain>
    </source>
</reference>
<proteinExistence type="predicted"/>
<dbReference type="EMBL" id="FOSZ01000004">
    <property type="protein sequence ID" value="SFL04530.1"/>
    <property type="molecule type" value="Genomic_DNA"/>
</dbReference>
<keyword evidence="3" id="KW-1185">Reference proteome</keyword>
<dbReference type="OrthoDB" id="9810895at2"/>
<keyword evidence="1" id="KW-0732">Signal</keyword>
<evidence type="ECO:0000313" key="2">
    <source>
        <dbReference type="EMBL" id="SFL04530.1"/>
    </source>
</evidence>
<gene>
    <name evidence="2" type="ORF">SAMN04488036_104260</name>
</gene>
<dbReference type="AlphaFoldDB" id="A0A1I4EHQ4"/>
<accession>A0A1I4EHQ4</accession>
<dbReference type="Proteomes" id="UP000198851">
    <property type="component" value="Unassembled WGS sequence"/>
</dbReference>
<feature type="chain" id="PRO_5011670511" evidence="1">
    <location>
        <begin position="23"/>
        <end position="110"/>
    </location>
</feature>
<organism evidence="2 3">
    <name type="scientific">Shimia haliotis</name>
    <dbReference type="NCBI Taxonomy" id="1280847"/>
    <lineage>
        <taxon>Bacteria</taxon>
        <taxon>Pseudomonadati</taxon>
        <taxon>Pseudomonadota</taxon>
        <taxon>Alphaproteobacteria</taxon>
        <taxon>Rhodobacterales</taxon>
        <taxon>Roseobacteraceae</taxon>
    </lineage>
</organism>